<dbReference type="EMBL" id="FOOH01000013">
    <property type="protein sequence ID" value="SFF89774.1"/>
    <property type="molecule type" value="Genomic_DNA"/>
</dbReference>
<dbReference type="InterPro" id="IPR043129">
    <property type="entry name" value="ATPase_NBD"/>
</dbReference>
<protein>
    <submittedName>
        <fullName evidence="2">ROK family protein (Putative glucokinase)</fullName>
    </submittedName>
</protein>
<dbReference type="PROSITE" id="PS01125">
    <property type="entry name" value="ROK"/>
    <property type="match status" value="1"/>
</dbReference>
<dbReference type="AlphaFoldDB" id="A0A1I2ME45"/>
<dbReference type="PANTHER" id="PTHR18964">
    <property type="entry name" value="ROK (REPRESSOR, ORF, KINASE) FAMILY"/>
    <property type="match status" value="1"/>
</dbReference>
<evidence type="ECO:0000256" key="1">
    <source>
        <dbReference type="ARBA" id="ARBA00006479"/>
    </source>
</evidence>
<reference evidence="3" key="1">
    <citation type="submission" date="2016-10" db="EMBL/GenBank/DDBJ databases">
        <authorList>
            <person name="Varghese N."/>
            <person name="Submissions S."/>
        </authorList>
    </citation>
    <scope>NUCLEOTIDE SEQUENCE [LARGE SCALE GENOMIC DNA]</scope>
    <source>
        <strain evidence="3">DSM 23515</strain>
    </source>
</reference>
<keyword evidence="2" id="KW-0808">Transferase</keyword>
<dbReference type="GO" id="GO:0016301">
    <property type="term" value="F:kinase activity"/>
    <property type="evidence" value="ECO:0007669"/>
    <property type="project" value="UniProtKB-KW"/>
</dbReference>
<proteinExistence type="inferred from homology"/>
<evidence type="ECO:0000313" key="2">
    <source>
        <dbReference type="EMBL" id="SFF89774.1"/>
    </source>
</evidence>
<dbReference type="SUPFAM" id="SSF53067">
    <property type="entry name" value="Actin-like ATPase domain"/>
    <property type="match status" value="1"/>
</dbReference>
<dbReference type="Pfam" id="PF00480">
    <property type="entry name" value="ROK"/>
    <property type="match status" value="1"/>
</dbReference>
<accession>A0A1I2ME45</accession>
<gene>
    <name evidence="2" type="ORF">SAMN04488033_11321</name>
</gene>
<name>A0A1I2ME45_9FLAO</name>
<keyword evidence="3" id="KW-1185">Reference proteome</keyword>
<dbReference type="InterPro" id="IPR036390">
    <property type="entry name" value="WH_DNA-bd_sf"/>
</dbReference>
<sequence length="428" mass="47500">MTTQTMPTDLHDFFIDEKKLSNINNVERKKFLQKLKIIKHLFLNGETSNAEVCQRFNVSLPTSMSLLNQLIEEGIVIKKGRGKSEGGRKPDLYGLVENSFFVVSIHIERFRIKLAVIDNNHTILHEQSWPAEISTDSNIVDLLFEWTQKLLKEAKVKLDQVMGVGISMPGLVSAEAGKNFTYYLSEQEPESLKNKFEKKFKKPVAILNDAKSACLAEFRFGTAKNKSNVLVISMDWGIGLGIIMGGRMHSGESGFAGEFGHIPMTEDGLLCHCGKRGCLETEASGLALVRKTKEGLKAGQTSVLNKLKKEELEKLEPETIINAANRGDQFAINVLSEIGINLGKGIAILIQIFNPELVILEGKIAEAKQFITTPIQQSMNTYCMMQLKERTKIELSTLGANSSLYGGTIAVMDDIFKDQVSLVKSQIS</sequence>
<dbReference type="Gene3D" id="3.30.420.40">
    <property type="match status" value="2"/>
</dbReference>
<comment type="similarity">
    <text evidence="1">Belongs to the ROK (NagC/XylR) family.</text>
</comment>
<keyword evidence="2" id="KW-0418">Kinase</keyword>
<dbReference type="InterPro" id="IPR036388">
    <property type="entry name" value="WH-like_DNA-bd_sf"/>
</dbReference>
<dbReference type="Gene3D" id="1.10.10.10">
    <property type="entry name" value="Winged helix-like DNA-binding domain superfamily/Winged helix DNA-binding domain"/>
    <property type="match status" value="1"/>
</dbReference>
<dbReference type="InterPro" id="IPR049874">
    <property type="entry name" value="ROK_cs"/>
</dbReference>
<dbReference type="PANTHER" id="PTHR18964:SF149">
    <property type="entry name" value="BIFUNCTIONAL UDP-N-ACETYLGLUCOSAMINE 2-EPIMERASE_N-ACETYLMANNOSAMINE KINASE"/>
    <property type="match status" value="1"/>
</dbReference>
<organism evidence="2 3">
    <name type="scientific">Salegentibacter agarivorans</name>
    <dbReference type="NCBI Taxonomy" id="345907"/>
    <lineage>
        <taxon>Bacteria</taxon>
        <taxon>Pseudomonadati</taxon>
        <taxon>Bacteroidota</taxon>
        <taxon>Flavobacteriia</taxon>
        <taxon>Flavobacteriales</taxon>
        <taxon>Flavobacteriaceae</taxon>
        <taxon>Salegentibacter</taxon>
    </lineage>
</organism>
<evidence type="ECO:0000313" key="3">
    <source>
        <dbReference type="Proteomes" id="UP000199116"/>
    </source>
</evidence>
<dbReference type="RefSeq" id="WP_232228889.1">
    <property type="nucleotide sequence ID" value="NZ_FOOH01000013.1"/>
</dbReference>
<dbReference type="InterPro" id="IPR000600">
    <property type="entry name" value="ROK"/>
</dbReference>
<dbReference type="Proteomes" id="UP000199116">
    <property type="component" value="Unassembled WGS sequence"/>
</dbReference>
<dbReference type="Pfam" id="PF13412">
    <property type="entry name" value="HTH_24"/>
    <property type="match status" value="1"/>
</dbReference>
<dbReference type="SUPFAM" id="SSF46785">
    <property type="entry name" value="Winged helix' DNA-binding domain"/>
    <property type="match status" value="1"/>
</dbReference>